<comment type="caution">
    <text evidence="1">The sequence shown here is derived from an EMBL/GenBank/DDBJ whole genome shotgun (WGS) entry which is preliminary data.</text>
</comment>
<sequence length="45" mass="4686">MPDSIATPAAPTIYSVIALMRTNYDAHARLTAAACWPLPAPSTGT</sequence>
<dbReference type="EMBL" id="JAAZSQ010000011">
    <property type="protein sequence ID" value="NKX55350.1"/>
    <property type="molecule type" value="Genomic_DNA"/>
</dbReference>
<accession>A0A7X6HFD6</accession>
<name>A0A7X6HFD6_9MICC</name>
<proteinExistence type="predicted"/>
<keyword evidence="2" id="KW-1185">Reference proteome</keyword>
<protein>
    <submittedName>
        <fullName evidence="1">Uncharacterized protein</fullName>
    </submittedName>
</protein>
<dbReference type="RefSeq" id="WP_168486791.1">
    <property type="nucleotide sequence ID" value="NZ_JAAZSQ010000011.1"/>
</dbReference>
<gene>
    <name evidence="1" type="ORF">HGG74_12530</name>
</gene>
<evidence type="ECO:0000313" key="2">
    <source>
        <dbReference type="Proteomes" id="UP000544090"/>
    </source>
</evidence>
<dbReference type="AlphaFoldDB" id="A0A7X6HFD6"/>
<reference evidence="1 2" key="1">
    <citation type="submission" date="2020-04" db="EMBL/GenBank/DDBJ databases">
        <title>Arthrobacter sp. nov.</title>
        <authorList>
            <person name="Liu S."/>
        </authorList>
    </citation>
    <scope>NUCLEOTIDE SEQUENCE [LARGE SCALE GENOMIC DNA]</scope>
    <source>
        <strain evidence="1 2">E918</strain>
    </source>
</reference>
<evidence type="ECO:0000313" key="1">
    <source>
        <dbReference type="EMBL" id="NKX55350.1"/>
    </source>
</evidence>
<organism evidence="1 2">
    <name type="scientific">Arthrobacter mobilis</name>
    <dbReference type="NCBI Taxonomy" id="2724944"/>
    <lineage>
        <taxon>Bacteria</taxon>
        <taxon>Bacillati</taxon>
        <taxon>Actinomycetota</taxon>
        <taxon>Actinomycetes</taxon>
        <taxon>Micrococcales</taxon>
        <taxon>Micrococcaceae</taxon>
        <taxon>Arthrobacter</taxon>
    </lineage>
</organism>
<dbReference type="Proteomes" id="UP000544090">
    <property type="component" value="Unassembled WGS sequence"/>
</dbReference>